<evidence type="ECO:0000313" key="7">
    <source>
        <dbReference type="Proteomes" id="UP000034508"/>
    </source>
</evidence>
<dbReference type="InterPro" id="IPR040570">
    <property type="entry name" value="LAL_C2"/>
</dbReference>
<dbReference type="Gene3D" id="3.40.50.20">
    <property type="match status" value="1"/>
</dbReference>
<keyword evidence="3 4" id="KW-0067">ATP-binding</keyword>
<protein>
    <recommendedName>
        <fullName evidence="5">ATP-grasp domain-containing protein</fullName>
    </recommendedName>
</protein>
<sequence length="406" mass="45103">MSQKTLLVLGAGPEQVPVIQQAKRMGLYVVASDINPKAEGFKYANDYFIASTYDADQTVKEALFFNRKKRKINGIMTAASDVPLTVARVTAVLGLPGNSIETATIAQDKLLMKETFKKYGVPVPWFLKLRGLGHFKKIVKEHGAPLVIKPIDSRGARGVLFIDDKTDLEWSYKESKANSPTGRIMVEEFLEGPQISTESFLYDGFSVTPGIADRNYRDLKKFIPYIIENGGELPSNLPEAEQVSIKKTAELAASVLGIKRNSAKGDLVLTKEGPKVIEIAARLSGGYFSTHEIPLNTGVDLVEAVIKVSLGEKIELEKLIPKYKNCMVQRYFFPKPGIIKSIKGVDKIKKLPFLILFRIYVKPGDTIKKIENHTERAGVFTVVGETRTEAFERSKKIINSLMFTIS</sequence>
<accession>A0A0G0IQA0</accession>
<dbReference type="GO" id="GO:0005524">
    <property type="term" value="F:ATP binding"/>
    <property type="evidence" value="ECO:0007669"/>
    <property type="project" value="UniProtKB-UniRule"/>
</dbReference>
<dbReference type="InterPro" id="IPR003806">
    <property type="entry name" value="ATP-grasp_PylC-type"/>
</dbReference>
<dbReference type="PATRIC" id="fig|1618331.3.peg.547"/>
<dbReference type="PANTHER" id="PTHR43585">
    <property type="entry name" value="FUMIPYRROLE BIOSYNTHESIS PROTEIN C"/>
    <property type="match status" value="1"/>
</dbReference>
<feature type="domain" description="ATP-grasp" evidence="5">
    <location>
        <begin position="113"/>
        <end position="310"/>
    </location>
</feature>
<dbReference type="GO" id="GO:0046872">
    <property type="term" value="F:metal ion binding"/>
    <property type="evidence" value="ECO:0007669"/>
    <property type="project" value="InterPro"/>
</dbReference>
<dbReference type="InterPro" id="IPR013815">
    <property type="entry name" value="ATP_grasp_subdomain_1"/>
</dbReference>
<gene>
    <name evidence="6" type="ORF">US31_C0008G0019</name>
</gene>
<dbReference type="SMART" id="SM01209">
    <property type="entry name" value="GARS_A"/>
    <property type="match status" value="1"/>
</dbReference>
<reference evidence="6 7" key="1">
    <citation type="journal article" date="2015" name="Nature">
        <title>rRNA introns, odd ribosomes, and small enigmatic genomes across a large radiation of phyla.</title>
        <authorList>
            <person name="Brown C.T."/>
            <person name="Hug L.A."/>
            <person name="Thomas B.C."/>
            <person name="Sharon I."/>
            <person name="Castelle C.J."/>
            <person name="Singh A."/>
            <person name="Wilkins M.J."/>
            <person name="Williams K.H."/>
            <person name="Banfield J.F."/>
        </authorList>
    </citation>
    <scope>NUCLEOTIDE SEQUENCE [LARGE SCALE GENOMIC DNA]</scope>
</reference>
<dbReference type="SUPFAM" id="SSF56059">
    <property type="entry name" value="Glutathione synthetase ATP-binding domain-like"/>
    <property type="match status" value="1"/>
</dbReference>
<evidence type="ECO:0000259" key="5">
    <source>
        <dbReference type="PROSITE" id="PS50975"/>
    </source>
</evidence>
<name>A0A0G0IQA0_9BACT</name>
<dbReference type="Pfam" id="PF18603">
    <property type="entry name" value="LAL_C2"/>
    <property type="match status" value="1"/>
</dbReference>
<dbReference type="InterPro" id="IPR052032">
    <property type="entry name" value="ATP-dep_AA_Ligase"/>
</dbReference>
<proteinExistence type="predicted"/>
<evidence type="ECO:0000256" key="2">
    <source>
        <dbReference type="ARBA" id="ARBA00022741"/>
    </source>
</evidence>
<dbReference type="AlphaFoldDB" id="A0A0G0IQA0"/>
<evidence type="ECO:0000256" key="4">
    <source>
        <dbReference type="PROSITE-ProRule" id="PRU00409"/>
    </source>
</evidence>
<dbReference type="PANTHER" id="PTHR43585:SF2">
    <property type="entry name" value="ATP-GRASP ENZYME FSQD"/>
    <property type="match status" value="1"/>
</dbReference>
<keyword evidence="2 4" id="KW-0547">Nucleotide-binding</keyword>
<keyword evidence="1" id="KW-0436">Ligase</keyword>
<dbReference type="Proteomes" id="UP000034508">
    <property type="component" value="Unassembled WGS sequence"/>
</dbReference>
<evidence type="ECO:0000256" key="1">
    <source>
        <dbReference type="ARBA" id="ARBA00022598"/>
    </source>
</evidence>
<dbReference type="Gene3D" id="3.30.470.20">
    <property type="entry name" value="ATP-grasp fold, B domain"/>
    <property type="match status" value="1"/>
</dbReference>
<evidence type="ECO:0000313" key="6">
    <source>
        <dbReference type="EMBL" id="KKQ18176.1"/>
    </source>
</evidence>
<organism evidence="6 7">
    <name type="scientific">Berkelbacteria bacterium GW2011_GWA1_36_9</name>
    <dbReference type="NCBI Taxonomy" id="1618331"/>
    <lineage>
        <taxon>Bacteria</taxon>
        <taxon>Candidatus Berkelbacteria</taxon>
    </lineage>
</organism>
<comment type="caution">
    <text evidence="6">The sequence shown here is derived from an EMBL/GenBank/DDBJ whole genome shotgun (WGS) entry which is preliminary data.</text>
</comment>
<dbReference type="PROSITE" id="PS50975">
    <property type="entry name" value="ATP_GRASP"/>
    <property type="match status" value="1"/>
</dbReference>
<dbReference type="Gene3D" id="3.30.1490.20">
    <property type="entry name" value="ATP-grasp fold, A domain"/>
    <property type="match status" value="1"/>
</dbReference>
<dbReference type="Pfam" id="PF02655">
    <property type="entry name" value="ATP-grasp_3"/>
    <property type="match status" value="1"/>
</dbReference>
<dbReference type="InterPro" id="IPR011761">
    <property type="entry name" value="ATP-grasp"/>
</dbReference>
<dbReference type="EMBL" id="LBSM01000008">
    <property type="protein sequence ID" value="KKQ18176.1"/>
    <property type="molecule type" value="Genomic_DNA"/>
</dbReference>
<dbReference type="GO" id="GO:0016874">
    <property type="term" value="F:ligase activity"/>
    <property type="evidence" value="ECO:0007669"/>
    <property type="project" value="UniProtKB-KW"/>
</dbReference>
<evidence type="ECO:0000256" key="3">
    <source>
        <dbReference type="ARBA" id="ARBA00022840"/>
    </source>
</evidence>